<evidence type="ECO:0000313" key="2">
    <source>
        <dbReference type="Proteomes" id="UP001529272"/>
    </source>
</evidence>
<dbReference type="Proteomes" id="UP001529272">
    <property type="component" value="Unassembled WGS sequence"/>
</dbReference>
<dbReference type="RefSeq" id="WP_069954032.1">
    <property type="nucleotide sequence ID" value="NZ_CP012886.2"/>
</dbReference>
<accession>A0ABT7P3E6</accession>
<dbReference type="EMBL" id="JASZZX010000016">
    <property type="protein sequence ID" value="MDM3927796.1"/>
    <property type="molecule type" value="Genomic_DNA"/>
</dbReference>
<evidence type="ECO:0000313" key="1">
    <source>
        <dbReference type="EMBL" id="MDM3927796.1"/>
    </source>
</evidence>
<proteinExistence type="predicted"/>
<keyword evidence="2" id="KW-1185">Reference proteome</keyword>
<name>A0ABT7P3E6_MYCIT</name>
<protein>
    <submittedName>
        <fullName evidence="1">Uncharacterized protein</fullName>
    </submittedName>
</protein>
<reference evidence="1" key="1">
    <citation type="submission" date="2023-06" db="EMBL/GenBank/DDBJ databases">
        <title>Itaconate inhibition of nontuberculous mycobacteria.</title>
        <authorList>
            <person name="Breen P."/>
            <person name="Zimbric M."/>
            <person name="Caverly L."/>
        </authorList>
    </citation>
    <scope>NUCLEOTIDE SEQUENCE</scope>
    <source>
        <strain evidence="1">FLAC1071</strain>
    </source>
</reference>
<comment type="caution">
    <text evidence="1">The sequence shown here is derived from an EMBL/GenBank/DDBJ whole genome shotgun (WGS) entry which is preliminary data.</text>
</comment>
<gene>
    <name evidence="1" type="ORF">QRB35_17445</name>
</gene>
<organism evidence="1 2">
    <name type="scientific">Mycobacterium intracellulare subsp. chimaera</name>
    <dbReference type="NCBI Taxonomy" id="222805"/>
    <lineage>
        <taxon>Bacteria</taxon>
        <taxon>Bacillati</taxon>
        <taxon>Actinomycetota</taxon>
        <taxon>Actinomycetes</taxon>
        <taxon>Mycobacteriales</taxon>
        <taxon>Mycobacteriaceae</taxon>
        <taxon>Mycobacterium</taxon>
        <taxon>Mycobacterium avium complex (MAC)</taxon>
    </lineage>
</organism>
<reference evidence="1" key="2">
    <citation type="submission" date="2023-06" db="EMBL/GenBank/DDBJ databases">
        <authorList>
            <person name="Spilker T."/>
        </authorList>
    </citation>
    <scope>NUCLEOTIDE SEQUENCE</scope>
    <source>
        <strain evidence="1">FLAC1071</strain>
    </source>
</reference>
<sequence>MGTTIQVQAHQINEDAARADVSSAAATDQDIAESTAVTIAAWWQSPGSVGHVLAAFASGAQVSAQELLDDIDATRRHEGYHTGAMAPPDRQALDCLESFVQHR</sequence>